<protein>
    <submittedName>
        <fullName evidence="1">Putative Vitamin B12 dependent methionine synthase activation region</fullName>
    </submittedName>
</protein>
<evidence type="ECO:0000313" key="1">
    <source>
        <dbReference type="EMBL" id="CEO88961.1"/>
    </source>
</evidence>
<reference evidence="2" key="1">
    <citation type="submission" date="2015-01" db="EMBL/GenBank/DDBJ databases">
        <authorList>
            <person name="Manzoor Shahid"/>
            <person name="Zubair Saima"/>
        </authorList>
    </citation>
    <scope>NUCLEOTIDE SEQUENCE [LARGE SCALE GENOMIC DNA]</scope>
    <source>
        <strain evidence="2">Sp3</strain>
    </source>
</reference>
<dbReference type="Proteomes" id="UP000046155">
    <property type="component" value="Unassembled WGS sequence"/>
</dbReference>
<dbReference type="GO" id="GO:0008705">
    <property type="term" value="F:methionine synthase activity"/>
    <property type="evidence" value="ECO:0007669"/>
    <property type="project" value="InterPro"/>
</dbReference>
<dbReference type="EMBL" id="CDRZ01000227">
    <property type="protein sequence ID" value="CEO88961.1"/>
    <property type="molecule type" value="Genomic_DNA"/>
</dbReference>
<proteinExistence type="predicted"/>
<keyword evidence="2" id="KW-1185">Reference proteome</keyword>
<organism evidence="1 2">
    <name type="scientific">Syntrophaceticus schinkii</name>
    <dbReference type="NCBI Taxonomy" id="499207"/>
    <lineage>
        <taxon>Bacteria</taxon>
        <taxon>Bacillati</taxon>
        <taxon>Bacillota</taxon>
        <taxon>Clostridia</taxon>
        <taxon>Thermoanaerobacterales</taxon>
        <taxon>Thermoanaerobacterales Family III. Incertae Sedis</taxon>
        <taxon>Syntrophaceticus</taxon>
    </lineage>
</organism>
<dbReference type="InterPro" id="IPR037010">
    <property type="entry name" value="VitB12-dep_Met_synth_activ_sf"/>
</dbReference>
<dbReference type="Gene3D" id="3.40.109.40">
    <property type="match status" value="1"/>
</dbReference>
<dbReference type="SUPFAM" id="SSF56507">
    <property type="entry name" value="Methionine synthase activation domain-like"/>
    <property type="match status" value="1"/>
</dbReference>
<accession>A0A0B7MLX1</accession>
<name>A0A0B7MLX1_9FIRM</name>
<sequence>MKKSLEIKVTEEMLLKRAGGRSNERTAQYLPEIISLGEGLLEPKTVYDVFAIDKIEEKRLYLENGQVFRSEHLCKLLIGAEKLVAMCSTIGSALERKVRELSEAGDMLNSYLLDIYGAVAVGLLMRSLYQRIKQDYAGFGITVYLEPGQLDWKISDQRVLFQLISPEQIGVSLNESFVMKPVKTTTGVFGIGDMDKVKKGVFACEVCPKRKTCTFKHEAEELLQDRV</sequence>
<dbReference type="OrthoDB" id="1805505at2"/>
<gene>
    <name evidence="1" type="ORF">SSCH_310007</name>
</gene>
<dbReference type="AlphaFoldDB" id="A0A0B7MLX1"/>
<evidence type="ECO:0000313" key="2">
    <source>
        <dbReference type="Proteomes" id="UP000046155"/>
    </source>
</evidence>